<evidence type="ECO:0000256" key="1">
    <source>
        <dbReference type="SAM" id="SignalP"/>
    </source>
</evidence>
<dbReference type="Proteomes" id="UP000450676">
    <property type="component" value="Unassembled WGS sequence"/>
</dbReference>
<name>A0A7X4HCJ0_9BURK</name>
<dbReference type="Pfam" id="PF07589">
    <property type="entry name" value="PEP-CTERM"/>
    <property type="match status" value="1"/>
</dbReference>
<keyword evidence="1" id="KW-0732">Signal</keyword>
<dbReference type="InterPro" id="IPR010895">
    <property type="entry name" value="CHRD"/>
</dbReference>
<feature type="signal peptide" evidence="1">
    <location>
        <begin position="1"/>
        <end position="21"/>
    </location>
</feature>
<reference evidence="3 4" key="1">
    <citation type="submission" date="2019-12" db="EMBL/GenBank/DDBJ databases">
        <title>Novel species isolated from a subtropical stream in China.</title>
        <authorList>
            <person name="Lu H."/>
        </authorList>
    </citation>
    <scope>NUCLEOTIDE SEQUENCE [LARGE SCALE GENOMIC DNA]</scope>
    <source>
        <strain evidence="3 4">FT127W</strain>
    </source>
</reference>
<dbReference type="EMBL" id="WWCU01000016">
    <property type="protein sequence ID" value="MYN08699.1"/>
    <property type="molecule type" value="Genomic_DNA"/>
</dbReference>
<protein>
    <submittedName>
        <fullName evidence="3">CHRD domain-containing protein</fullName>
    </submittedName>
</protein>
<organism evidence="3 4">
    <name type="scientific">Pseudoduganella aquatica</name>
    <dbReference type="NCBI Taxonomy" id="2660641"/>
    <lineage>
        <taxon>Bacteria</taxon>
        <taxon>Pseudomonadati</taxon>
        <taxon>Pseudomonadota</taxon>
        <taxon>Betaproteobacteria</taxon>
        <taxon>Burkholderiales</taxon>
        <taxon>Oxalobacteraceae</taxon>
        <taxon>Telluria group</taxon>
        <taxon>Pseudoduganella</taxon>
    </lineage>
</organism>
<feature type="chain" id="PRO_5031061765" evidence="1">
    <location>
        <begin position="22"/>
        <end position="197"/>
    </location>
</feature>
<dbReference type="AlphaFoldDB" id="A0A7X4HCJ0"/>
<dbReference type="RefSeq" id="WP_161073019.1">
    <property type="nucleotide sequence ID" value="NZ_CP086370.1"/>
</dbReference>
<comment type="caution">
    <text evidence="3">The sequence shown here is derived from an EMBL/GenBank/DDBJ whole genome shotgun (WGS) entry which is preliminary data.</text>
</comment>
<sequence>MKTIISLAICTLTLAAAAASAAPVSYGGTLSGAAESPPVPSPATGSTLVVFDIAAHTLTVNMNFSGLLGTTTAAHIHCCTMVPGIGNAGVATETPTFNGFPLGVSSGSYSMIYDTTLASSWSPGFLANNGGTTAGAEAAFGAGLASGSAYLNIHSNLYSAGEIRAFLAPVPEPGTWAMLLLGIPAVLGLRRRVTPGG</sequence>
<evidence type="ECO:0000313" key="3">
    <source>
        <dbReference type="EMBL" id="MYN08699.1"/>
    </source>
</evidence>
<dbReference type="NCBIfam" id="TIGR02595">
    <property type="entry name" value="PEP_CTERM"/>
    <property type="match status" value="1"/>
</dbReference>
<dbReference type="SMART" id="SM00754">
    <property type="entry name" value="CHRD"/>
    <property type="match status" value="1"/>
</dbReference>
<proteinExistence type="predicted"/>
<gene>
    <name evidence="3" type="ORF">GTP77_15315</name>
</gene>
<evidence type="ECO:0000259" key="2">
    <source>
        <dbReference type="SMART" id="SM00754"/>
    </source>
</evidence>
<feature type="domain" description="CHRD" evidence="2">
    <location>
        <begin position="24"/>
        <end position="169"/>
    </location>
</feature>
<accession>A0A7X4HCJ0</accession>
<dbReference type="InterPro" id="IPR013424">
    <property type="entry name" value="Ice-binding_C"/>
</dbReference>
<dbReference type="Pfam" id="PF07452">
    <property type="entry name" value="CHRD"/>
    <property type="match status" value="1"/>
</dbReference>
<keyword evidence="4" id="KW-1185">Reference proteome</keyword>
<evidence type="ECO:0000313" key="4">
    <source>
        <dbReference type="Proteomes" id="UP000450676"/>
    </source>
</evidence>